<dbReference type="PANTHER" id="PTHR43585:SF2">
    <property type="entry name" value="ATP-GRASP ENZYME FSQD"/>
    <property type="match status" value="1"/>
</dbReference>
<protein>
    <submittedName>
        <fullName evidence="6">Biotin carboxylase</fullName>
    </submittedName>
</protein>
<dbReference type="Gene3D" id="3.30.470.20">
    <property type="entry name" value="ATP-grasp fold, B domain"/>
    <property type="match status" value="1"/>
</dbReference>
<dbReference type="Gene3D" id="3.40.50.20">
    <property type="match status" value="1"/>
</dbReference>
<dbReference type="RefSeq" id="WP_072860027.1">
    <property type="nucleotide sequence ID" value="NZ_FQUX01000001.1"/>
</dbReference>
<keyword evidence="7" id="KW-1185">Reference proteome</keyword>
<evidence type="ECO:0000259" key="5">
    <source>
        <dbReference type="PROSITE" id="PS50975"/>
    </source>
</evidence>
<dbReference type="GO" id="GO:0016874">
    <property type="term" value="F:ligase activity"/>
    <property type="evidence" value="ECO:0007669"/>
    <property type="project" value="UniProtKB-KW"/>
</dbReference>
<evidence type="ECO:0000256" key="1">
    <source>
        <dbReference type="ARBA" id="ARBA00022598"/>
    </source>
</evidence>
<name>A0A1M4TSX4_9FLAO</name>
<evidence type="ECO:0000313" key="7">
    <source>
        <dbReference type="Proteomes" id="UP000184406"/>
    </source>
</evidence>
<keyword evidence="3 4" id="KW-0067">ATP-binding</keyword>
<sequence length="399" mass="45653">MTGNSDQTTFLCISSFFKGEDFIRSCKALGNKVLLITSKGLEHKKWPRESIDEIFYMQEKREGVWNMDDLISGLAFLMQNQKIDRIVALDDFDVEKATLVREHFRIPGMGQTTGRYFRDKLAMRMKAAEANIPVPSFTPLFNNREIDEYTKRVLPPWLIKPRSEASATGIRKIFSKEELWAVLESLGDRRHEYLLEKFAPGDVYHVDSLSVDGKIVFTLASQYLSTPMDVAHGHGIFRSVTLKMDSPDSLGLMEINEEVLKAFGMRFSASHSEYIKSRDTGEFYFLETASRVGGAHLAEMVSFASGINLWAEWAVIEDAMAKGKPYKLPAVKNQFAGIVVSLCRFQYPDYSCFTDQEICWQLQKEYHIGHIVQSESQERVLELLNEHTRRIQIDFHAST</sequence>
<evidence type="ECO:0000313" key="6">
    <source>
        <dbReference type="EMBL" id="SHE47543.1"/>
    </source>
</evidence>
<keyword evidence="1" id="KW-0436">Ligase</keyword>
<evidence type="ECO:0000256" key="4">
    <source>
        <dbReference type="PROSITE-ProRule" id="PRU00409"/>
    </source>
</evidence>
<proteinExistence type="predicted"/>
<dbReference type="PANTHER" id="PTHR43585">
    <property type="entry name" value="FUMIPYRROLE BIOSYNTHESIS PROTEIN C"/>
    <property type="match status" value="1"/>
</dbReference>
<reference evidence="7" key="1">
    <citation type="submission" date="2016-11" db="EMBL/GenBank/DDBJ databases">
        <authorList>
            <person name="Varghese N."/>
            <person name="Submissions S."/>
        </authorList>
    </citation>
    <scope>NUCLEOTIDE SEQUENCE [LARGE SCALE GENOMIC DNA]</scope>
    <source>
        <strain evidence="7">DSM 17539</strain>
    </source>
</reference>
<dbReference type="InterPro" id="IPR052032">
    <property type="entry name" value="ATP-dep_AA_Ligase"/>
</dbReference>
<dbReference type="AlphaFoldDB" id="A0A1M4TSX4"/>
<organism evidence="6 7">
    <name type="scientific">Arenibacter palladensis</name>
    <dbReference type="NCBI Taxonomy" id="237373"/>
    <lineage>
        <taxon>Bacteria</taxon>
        <taxon>Pseudomonadati</taxon>
        <taxon>Bacteroidota</taxon>
        <taxon>Flavobacteriia</taxon>
        <taxon>Flavobacteriales</taxon>
        <taxon>Flavobacteriaceae</taxon>
        <taxon>Arenibacter</taxon>
    </lineage>
</organism>
<dbReference type="PROSITE" id="PS50975">
    <property type="entry name" value="ATP_GRASP"/>
    <property type="match status" value="1"/>
</dbReference>
<dbReference type="OrthoDB" id="1195727at2"/>
<accession>A0A1M4TSX4</accession>
<dbReference type="GO" id="GO:0046872">
    <property type="term" value="F:metal ion binding"/>
    <property type="evidence" value="ECO:0007669"/>
    <property type="project" value="InterPro"/>
</dbReference>
<dbReference type="EMBL" id="FQUX01000001">
    <property type="protein sequence ID" value="SHE47543.1"/>
    <property type="molecule type" value="Genomic_DNA"/>
</dbReference>
<keyword evidence="2 4" id="KW-0547">Nucleotide-binding</keyword>
<dbReference type="InterPro" id="IPR011761">
    <property type="entry name" value="ATP-grasp"/>
</dbReference>
<dbReference type="GO" id="GO:0005524">
    <property type="term" value="F:ATP binding"/>
    <property type="evidence" value="ECO:0007669"/>
    <property type="project" value="UniProtKB-UniRule"/>
</dbReference>
<evidence type="ECO:0000256" key="3">
    <source>
        <dbReference type="ARBA" id="ARBA00022840"/>
    </source>
</evidence>
<dbReference type="Gene3D" id="3.30.1490.20">
    <property type="entry name" value="ATP-grasp fold, A domain"/>
    <property type="match status" value="1"/>
</dbReference>
<evidence type="ECO:0000256" key="2">
    <source>
        <dbReference type="ARBA" id="ARBA00022741"/>
    </source>
</evidence>
<dbReference type="SUPFAM" id="SSF56059">
    <property type="entry name" value="Glutathione synthetase ATP-binding domain-like"/>
    <property type="match status" value="1"/>
</dbReference>
<gene>
    <name evidence="6" type="ORF">SAMN03080594_101365</name>
</gene>
<dbReference type="InterPro" id="IPR013815">
    <property type="entry name" value="ATP_grasp_subdomain_1"/>
</dbReference>
<dbReference type="Proteomes" id="UP000184406">
    <property type="component" value="Unassembled WGS sequence"/>
</dbReference>
<feature type="domain" description="ATP-grasp" evidence="5">
    <location>
        <begin position="124"/>
        <end position="318"/>
    </location>
</feature>